<evidence type="ECO:0000256" key="1">
    <source>
        <dbReference type="ARBA" id="ARBA00023242"/>
    </source>
</evidence>
<dbReference type="VEuPathDB" id="FungiDB:CHGG_05199"/>
<name>Q2GZ47_CHAGB</name>
<evidence type="ECO:0000259" key="3">
    <source>
        <dbReference type="PROSITE" id="PS50048"/>
    </source>
</evidence>
<accession>Q2GZ47</accession>
<dbReference type="AlphaFoldDB" id="Q2GZ47"/>
<feature type="compositionally biased region" description="Low complexity" evidence="2">
    <location>
        <begin position="246"/>
        <end position="283"/>
    </location>
</feature>
<dbReference type="GO" id="GO:0008270">
    <property type="term" value="F:zinc ion binding"/>
    <property type="evidence" value="ECO:0007669"/>
    <property type="project" value="InterPro"/>
</dbReference>
<organism evidence="4 5">
    <name type="scientific">Chaetomium globosum (strain ATCC 6205 / CBS 148.51 / DSM 1962 / NBRC 6347 / NRRL 1970)</name>
    <name type="common">Soil fungus</name>
    <dbReference type="NCBI Taxonomy" id="306901"/>
    <lineage>
        <taxon>Eukaryota</taxon>
        <taxon>Fungi</taxon>
        <taxon>Dikarya</taxon>
        <taxon>Ascomycota</taxon>
        <taxon>Pezizomycotina</taxon>
        <taxon>Sordariomycetes</taxon>
        <taxon>Sordariomycetidae</taxon>
        <taxon>Sordariales</taxon>
        <taxon>Chaetomiaceae</taxon>
        <taxon>Chaetomium</taxon>
    </lineage>
</organism>
<dbReference type="PROSITE" id="PS00463">
    <property type="entry name" value="ZN2_CY6_FUNGAL_1"/>
    <property type="match status" value="1"/>
</dbReference>
<dbReference type="SUPFAM" id="SSF57701">
    <property type="entry name" value="Zn2/Cys6 DNA-binding domain"/>
    <property type="match status" value="1"/>
</dbReference>
<dbReference type="Pfam" id="PF00172">
    <property type="entry name" value="Zn_clus"/>
    <property type="match status" value="1"/>
</dbReference>
<dbReference type="GO" id="GO:0000981">
    <property type="term" value="F:DNA-binding transcription factor activity, RNA polymerase II-specific"/>
    <property type="evidence" value="ECO:0007669"/>
    <property type="project" value="InterPro"/>
</dbReference>
<protein>
    <recommendedName>
        <fullName evidence="3">Zn(2)-C6 fungal-type domain-containing protein</fullName>
    </recommendedName>
</protein>
<dbReference type="SMART" id="SM00066">
    <property type="entry name" value="GAL4"/>
    <property type="match status" value="1"/>
</dbReference>
<dbReference type="GeneID" id="4391930"/>
<evidence type="ECO:0000313" key="4">
    <source>
        <dbReference type="EMBL" id="EAQ88580.1"/>
    </source>
</evidence>
<dbReference type="EMBL" id="CH408032">
    <property type="protein sequence ID" value="EAQ88580.1"/>
    <property type="molecule type" value="Genomic_DNA"/>
</dbReference>
<evidence type="ECO:0000313" key="5">
    <source>
        <dbReference type="Proteomes" id="UP000001056"/>
    </source>
</evidence>
<dbReference type="PROSITE" id="PS50048">
    <property type="entry name" value="ZN2_CY6_FUNGAL_2"/>
    <property type="match status" value="1"/>
</dbReference>
<keyword evidence="5" id="KW-1185">Reference proteome</keyword>
<evidence type="ECO:0000256" key="2">
    <source>
        <dbReference type="SAM" id="MobiDB-lite"/>
    </source>
</evidence>
<dbReference type="RefSeq" id="XP_001224413.1">
    <property type="nucleotide sequence ID" value="XM_001224412.1"/>
</dbReference>
<reference evidence="5" key="1">
    <citation type="journal article" date="2015" name="Genome Announc.">
        <title>Draft genome sequence of the cellulolytic fungus Chaetomium globosum.</title>
        <authorList>
            <person name="Cuomo C.A."/>
            <person name="Untereiner W.A."/>
            <person name="Ma L.-J."/>
            <person name="Grabherr M."/>
            <person name="Birren B.W."/>
        </authorList>
    </citation>
    <scope>NUCLEOTIDE SEQUENCE [LARGE SCALE GENOMIC DNA]</scope>
    <source>
        <strain evidence="5">ATCC 6205 / CBS 148.51 / DSM 1962 / NBRC 6347 / NRRL 1970</strain>
    </source>
</reference>
<dbReference type="Proteomes" id="UP000001056">
    <property type="component" value="Unassembled WGS sequence"/>
</dbReference>
<dbReference type="OrthoDB" id="4590898at2759"/>
<dbReference type="CDD" id="cd00067">
    <property type="entry name" value="GAL4"/>
    <property type="match status" value="1"/>
</dbReference>
<dbReference type="InParanoid" id="Q2GZ47"/>
<feature type="region of interest" description="Disordered" evidence="2">
    <location>
        <begin position="657"/>
        <end position="681"/>
    </location>
</feature>
<dbReference type="InterPro" id="IPR036864">
    <property type="entry name" value="Zn2-C6_fun-type_DNA-bd_sf"/>
</dbReference>
<sequence length="681" mass="73342">MQPPTCSQPMIHCPEPKPAYGRSEGQPVKQVPEVQVGIWRTHAGLLDALRSLEAAELASQLVLQRASTLRVLSTDIRHSSTFCRTTRRRARLEYSDTHHHLLPQLSQQRLESVGLNPRQIQAESTMAPTRPTPGGSSANPIDLTATRPATATMAGSGTGTSTGSGIVSGPAADSIPGTATITGMVDNPCPTPGISGISTLFNATPLTEFDLAVDRTLSQGPASPPAPAAAGGILSGRVTKTKSTPKKATPNKKTTPKIPTTTTTTAAAAPDSPTPGTGTGTSAGVDSPNPPKRGKASGLPSCLACRRSKARCDRVVACERCIKAGKECIMVLLVRVVIVVLRGTVRGKACRKTLFAWALIARTLIRRKDLAALVRHISVEYQEKHSDHSFLPPEVESYFAEQVALTPDVGLKADSLTRSELADSASDAAAALLTSLCPNLLTAKFASLIDPGLPVALGLCPPGSLRSLRDVQILHSDPELGFDLLVFARLFHATPNIRLLRLIQASCSQRLEEGLKLENVTDLELLSSCMSGDDLAHILRLCPNVQRLQYVCGPLYEYDQFTPHEAVTIVLEHSPKLQRFELDLTDWLGYDHWDEGDILEAKGVLERNRAVECVFRPDYDIHKCHHFVSNGSRDSGGIQACSAVSLSVREILARLRAGRPPETTPPVTHHSSRNSRTRLQY</sequence>
<dbReference type="Gene3D" id="4.10.240.10">
    <property type="entry name" value="Zn(2)-C6 fungal-type DNA-binding domain"/>
    <property type="match status" value="1"/>
</dbReference>
<proteinExistence type="predicted"/>
<feature type="domain" description="Zn(2)-C6 fungal-type" evidence="3">
    <location>
        <begin position="301"/>
        <end position="330"/>
    </location>
</feature>
<dbReference type="HOGENOM" id="CLU_403845_0_0_1"/>
<gene>
    <name evidence="4" type="ORF">CHGG_05199</name>
</gene>
<keyword evidence="1" id="KW-0539">Nucleus</keyword>
<dbReference type="eggNOG" id="ENOG502RM5X">
    <property type="taxonomic scope" value="Eukaryota"/>
</dbReference>
<dbReference type="InterPro" id="IPR001138">
    <property type="entry name" value="Zn2Cys6_DnaBD"/>
</dbReference>
<feature type="compositionally biased region" description="Basic residues" evidence="2">
    <location>
        <begin position="670"/>
        <end position="681"/>
    </location>
</feature>
<feature type="region of interest" description="Disordered" evidence="2">
    <location>
        <begin position="1"/>
        <end position="27"/>
    </location>
</feature>
<feature type="region of interest" description="Disordered" evidence="2">
    <location>
        <begin position="217"/>
        <end position="299"/>
    </location>
</feature>